<dbReference type="Proteomes" id="UP000448199">
    <property type="component" value="Unassembled WGS sequence"/>
</dbReference>
<reference evidence="2 3" key="1">
    <citation type="submission" date="2019-12" db="EMBL/GenBank/DDBJ databases">
        <title>Genomic-based taxomic classification of the family Erythrobacteraceae.</title>
        <authorList>
            <person name="Xu L."/>
        </authorList>
    </citation>
    <scope>NUCLEOTIDE SEQUENCE [LARGE SCALE GENOMIC DNA]</scope>
    <source>
        <strain evidence="2 3">DSM 17792</strain>
    </source>
</reference>
<comment type="caution">
    <text evidence="2">The sequence shown here is derived from an EMBL/GenBank/DDBJ whole genome shotgun (WGS) entry which is preliminary data.</text>
</comment>
<evidence type="ECO:0000256" key="1">
    <source>
        <dbReference type="SAM" id="SignalP"/>
    </source>
</evidence>
<sequence length="175" mass="18968">MRFFAPLLALVFAAIPGAASAQEIYGGLYAHGVDTPFTFDTNEGGVDVQAGVRFDEIEAMADVQPYVFGSANLSGDTSFVGAGVSWKAEIGRLYVRPGVGLVIHDAPSLRVDPQTGMRTDLGSRVLFEPELAVGVDLDERWSVEASWVHISNARLFNSEQNPGIDMMGLRVNYRM</sequence>
<dbReference type="OrthoDB" id="8112769at2"/>
<proteinExistence type="predicted"/>
<organism evidence="2 3">
    <name type="scientific">Qipengyuania vulgaris</name>
    <dbReference type="NCBI Taxonomy" id="291985"/>
    <lineage>
        <taxon>Bacteria</taxon>
        <taxon>Pseudomonadati</taxon>
        <taxon>Pseudomonadota</taxon>
        <taxon>Alphaproteobacteria</taxon>
        <taxon>Sphingomonadales</taxon>
        <taxon>Erythrobacteraceae</taxon>
        <taxon>Qipengyuania</taxon>
    </lineage>
</organism>
<feature type="signal peptide" evidence="1">
    <location>
        <begin position="1"/>
        <end position="21"/>
    </location>
</feature>
<evidence type="ECO:0000313" key="2">
    <source>
        <dbReference type="EMBL" id="MXO48281.1"/>
    </source>
</evidence>
<feature type="chain" id="PRO_5032909231" description="Acyloxyacyl hydrolase" evidence="1">
    <location>
        <begin position="22"/>
        <end position="175"/>
    </location>
</feature>
<dbReference type="AlphaFoldDB" id="A0A844XQQ1"/>
<keyword evidence="1" id="KW-0732">Signal</keyword>
<gene>
    <name evidence="2" type="ORF">GRI69_08435</name>
</gene>
<dbReference type="InterPro" id="IPR018550">
    <property type="entry name" value="Lipid-A_deacylase-rel"/>
</dbReference>
<dbReference type="EMBL" id="WTYC01000003">
    <property type="protein sequence ID" value="MXO48281.1"/>
    <property type="molecule type" value="Genomic_DNA"/>
</dbReference>
<name>A0A844XQQ1_9SPHN</name>
<evidence type="ECO:0000313" key="3">
    <source>
        <dbReference type="Proteomes" id="UP000448199"/>
    </source>
</evidence>
<dbReference type="Pfam" id="PF09411">
    <property type="entry name" value="PagL"/>
    <property type="match status" value="1"/>
</dbReference>
<dbReference type="RefSeq" id="WP_160727815.1">
    <property type="nucleotide sequence ID" value="NZ_WTYC01000003.1"/>
</dbReference>
<keyword evidence="3" id="KW-1185">Reference proteome</keyword>
<protein>
    <recommendedName>
        <fullName evidence="4">Acyloxyacyl hydrolase</fullName>
    </recommendedName>
</protein>
<accession>A0A844XQQ1</accession>
<evidence type="ECO:0008006" key="4">
    <source>
        <dbReference type="Google" id="ProtNLM"/>
    </source>
</evidence>
<dbReference type="Gene3D" id="2.40.160.20">
    <property type="match status" value="1"/>
</dbReference>